<name>A0ABS3PX45_9FLAO</name>
<evidence type="ECO:0000256" key="3">
    <source>
        <dbReference type="ARBA" id="ARBA00012954"/>
    </source>
</evidence>
<dbReference type="PIRSF" id="PIRSF000124">
    <property type="entry name" value="UDPglc_GDPman_dh"/>
    <property type="match status" value="1"/>
</dbReference>
<dbReference type="NCBIfam" id="TIGR03026">
    <property type="entry name" value="NDP-sugDHase"/>
    <property type="match status" value="1"/>
</dbReference>
<dbReference type="SMART" id="SM00984">
    <property type="entry name" value="UDPG_MGDP_dh_C"/>
    <property type="match status" value="1"/>
</dbReference>
<dbReference type="Pfam" id="PF03721">
    <property type="entry name" value="UDPG_MGDP_dh_N"/>
    <property type="match status" value="1"/>
</dbReference>
<dbReference type="InterPro" id="IPR028357">
    <property type="entry name" value="UDPglc_DH_bac"/>
</dbReference>
<keyword evidence="5 8" id="KW-0560">Oxidoreductase</keyword>
<dbReference type="RefSeq" id="WP_208058490.1">
    <property type="nucleotide sequence ID" value="NZ_JAGDYP010000003.1"/>
</dbReference>
<keyword evidence="6 8" id="KW-0520">NAD</keyword>
<dbReference type="InterPro" id="IPR017476">
    <property type="entry name" value="UDP-Glc/GDP-Man"/>
</dbReference>
<dbReference type="Pfam" id="PF00984">
    <property type="entry name" value="UDPG_MGDP_dh"/>
    <property type="match status" value="1"/>
</dbReference>
<dbReference type="InterPro" id="IPR036220">
    <property type="entry name" value="UDP-Glc/GDP-Man_DH_C_sf"/>
</dbReference>
<dbReference type="EC" id="1.1.1.22" evidence="3 8"/>
<dbReference type="PIRSF" id="PIRSF500134">
    <property type="entry name" value="UDPglc_DH_bac"/>
    <property type="match status" value="1"/>
</dbReference>
<sequence>MKIAVIGTGYVGLVSGTCFAEMGNKVTCVDINAEKIEKLKQGIIPIYEPGLEEMVLSNVAHKNLFFTTNIAEAIKEAEVAFIAVGTPMGDDGSADLQYVLSVAQSIGETMQGELIVVDKSTVPVGTADKVRATVQTALDKRGVSYPFHVVSNPEFLKEGKAIEDFMKPDRVVIGADNEQALKKMKELYSPFYMQNERMITMDIRSAEMTKYAANTMLATKISFMNEIANICERVGADVNKVRIGIGSDSRIGYSFIYPGCGYGGSCFPKDVLALKKLAEEVNYKAELIESVDNVNNRQKYVIAQKVIKKYGEDLTGKTFAVWGLSFKPETDDMREAPAIYIIKELVKRGAKVQAYDPKAVHEAKVCYLKGIEVTYVDSKYDALKGADALLLLTEWKEFRVPDFEEIAKLLKEKVIFDGRNQYNAFNLPQKGWEYIQIGV</sequence>
<gene>
    <name evidence="10" type="ORF">J4N46_05705</name>
</gene>
<dbReference type="Gene3D" id="3.40.50.720">
    <property type="entry name" value="NAD(P)-binding Rossmann-like Domain"/>
    <property type="match status" value="2"/>
</dbReference>
<keyword evidence="11" id="KW-1185">Reference proteome</keyword>
<comment type="caution">
    <text evidence="10">The sequence shown here is derived from an EMBL/GenBank/DDBJ whole genome shotgun (WGS) entry which is preliminary data.</text>
</comment>
<evidence type="ECO:0000256" key="7">
    <source>
        <dbReference type="ARBA" id="ARBA00047473"/>
    </source>
</evidence>
<dbReference type="InterPro" id="IPR014027">
    <property type="entry name" value="UDP-Glc/GDP-Man_DH_C"/>
</dbReference>
<evidence type="ECO:0000256" key="1">
    <source>
        <dbReference type="ARBA" id="ARBA00004701"/>
    </source>
</evidence>
<organism evidence="10 11">
    <name type="scientific">Capnocytophaga bilenii</name>
    <dbReference type="NCBI Taxonomy" id="2819369"/>
    <lineage>
        <taxon>Bacteria</taxon>
        <taxon>Pseudomonadati</taxon>
        <taxon>Bacteroidota</taxon>
        <taxon>Flavobacteriia</taxon>
        <taxon>Flavobacteriales</taxon>
        <taxon>Flavobacteriaceae</taxon>
        <taxon>Capnocytophaga</taxon>
    </lineage>
</organism>
<dbReference type="EMBL" id="JAGDYP010000003">
    <property type="protein sequence ID" value="MBO1883919.1"/>
    <property type="molecule type" value="Genomic_DNA"/>
</dbReference>
<evidence type="ECO:0000313" key="10">
    <source>
        <dbReference type="EMBL" id="MBO1883919.1"/>
    </source>
</evidence>
<dbReference type="SUPFAM" id="SSF48179">
    <property type="entry name" value="6-phosphogluconate dehydrogenase C-terminal domain-like"/>
    <property type="match status" value="1"/>
</dbReference>
<dbReference type="SUPFAM" id="SSF52413">
    <property type="entry name" value="UDP-glucose/GDP-mannose dehydrogenase C-terminal domain"/>
    <property type="match status" value="1"/>
</dbReference>
<comment type="pathway">
    <text evidence="1">Nucleotide-sugar biosynthesis; UDP-alpha-D-glucuronate biosynthesis; UDP-alpha-D-glucuronate from UDP-alpha-D-glucose: step 1/1.</text>
</comment>
<evidence type="ECO:0000259" key="9">
    <source>
        <dbReference type="SMART" id="SM00984"/>
    </source>
</evidence>
<evidence type="ECO:0000256" key="6">
    <source>
        <dbReference type="ARBA" id="ARBA00023027"/>
    </source>
</evidence>
<evidence type="ECO:0000256" key="4">
    <source>
        <dbReference type="ARBA" id="ARBA00015132"/>
    </source>
</evidence>
<dbReference type="PANTHER" id="PTHR43750">
    <property type="entry name" value="UDP-GLUCOSE 6-DEHYDROGENASE TUAD"/>
    <property type="match status" value="1"/>
</dbReference>
<proteinExistence type="inferred from homology"/>
<dbReference type="InterPro" id="IPR036291">
    <property type="entry name" value="NAD(P)-bd_dom_sf"/>
</dbReference>
<protein>
    <recommendedName>
        <fullName evidence="4 8">UDP-glucose 6-dehydrogenase</fullName>
        <ecNumber evidence="3 8">1.1.1.22</ecNumber>
    </recommendedName>
</protein>
<dbReference type="Gene3D" id="1.20.5.100">
    <property type="entry name" value="Cytochrome c1, transmembrane anchor, C-terminal"/>
    <property type="match status" value="1"/>
</dbReference>
<evidence type="ECO:0000256" key="2">
    <source>
        <dbReference type="ARBA" id="ARBA00006601"/>
    </source>
</evidence>
<dbReference type="InterPro" id="IPR008927">
    <property type="entry name" value="6-PGluconate_DH-like_C_sf"/>
</dbReference>
<reference evidence="10 11" key="1">
    <citation type="submission" date="2021-03" db="EMBL/GenBank/DDBJ databases">
        <title>Isolation and description of Capnocytophaga bilenii sp. nov., a novel Capnocytophaga species, isolated from a gingivitis subject.</title>
        <authorList>
            <person name="Antezack A."/>
            <person name="Monnet-Corti V."/>
            <person name="La Scola B."/>
        </authorList>
    </citation>
    <scope>NUCLEOTIDE SEQUENCE [LARGE SCALE GENOMIC DNA]</scope>
    <source>
        <strain evidence="10 11">Marseille-Q4570</strain>
    </source>
</reference>
<evidence type="ECO:0000313" key="11">
    <source>
        <dbReference type="Proteomes" id="UP000681610"/>
    </source>
</evidence>
<dbReference type="Pfam" id="PF03720">
    <property type="entry name" value="UDPG_MGDP_dh_C"/>
    <property type="match status" value="1"/>
</dbReference>
<evidence type="ECO:0000256" key="8">
    <source>
        <dbReference type="PIRNR" id="PIRNR000124"/>
    </source>
</evidence>
<dbReference type="InterPro" id="IPR014026">
    <property type="entry name" value="UDP-Glc/GDP-Man_DH_dimer"/>
</dbReference>
<evidence type="ECO:0000256" key="5">
    <source>
        <dbReference type="ARBA" id="ARBA00023002"/>
    </source>
</evidence>
<accession>A0ABS3PX45</accession>
<dbReference type="InterPro" id="IPR001732">
    <property type="entry name" value="UDP-Glc/GDP-Man_DH_N"/>
</dbReference>
<dbReference type="Proteomes" id="UP000681610">
    <property type="component" value="Unassembled WGS sequence"/>
</dbReference>
<feature type="domain" description="UDP-glucose/GDP-mannose dehydrogenase C-terminal" evidence="9">
    <location>
        <begin position="320"/>
        <end position="424"/>
    </location>
</feature>
<dbReference type="SUPFAM" id="SSF51735">
    <property type="entry name" value="NAD(P)-binding Rossmann-fold domains"/>
    <property type="match status" value="1"/>
</dbReference>
<dbReference type="PANTHER" id="PTHR43750:SF3">
    <property type="entry name" value="UDP-GLUCOSE 6-DEHYDROGENASE TUAD"/>
    <property type="match status" value="1"/>
</dbReference>
<comment type="similarity">
    <text evidence="2 8">Belongs to the UDP-glucose/GDP-mannose dehydrogenase family.</text>
</comment>
<comment type="catalytic activity">
    <reaction evidence="7 8">
        <text>UDP-alpha-D-glucose + 2 NAD(+) + H2O = UDP-alpha-D-glucuronate + 2 NADH + 3 H(+)</text>
        <dbReference type="Rhea" id="RHEA:23596"/>
        <dbReference type="ChEBI" id="CHEBI:15377"/>
        <dbReference type="ChEBI" id="CHEBI:15378"/>
        <dbReference type="ChEBI" id="CHEBI:57540"/>
        <dbReference type="ChEBI" id="CHEBI:57945"/>
        <dbReference type="ChEBI" id="CHEBI:58052"/>
        <dbReference type="ChEBI" id="CHEBI:58885"/>
        <dbReference type="EC" id="1.1.1.22"/>
    </reaction>
</comment>